<organism evidence="1">
    <name type="scientific">Nesodiprion zhejiangensis nucleopolyhedrovirus</name>
    <dbReference type="NCBI Taxonomy" id="3135970"/>
    <lineage>
        <taxon>Viruses</taxon>
        <taxon>Viruses incertae sedis</taxon>
        <taxon>Naldaviricetes</taxon>
        <taxon>Lefavirales</taxon>
        <taxon>Baculoviridae</taxon>
    </lineage>
</organism>
<sequence length="594" mass="67553">MDTFSNLRSPDGVSAAAVNAYYDAVQQTQAESPYMGSLHEAVQELQAKSSYIESTQVPQQTQLLQTDAELPCNVSSTEDHLDMPFLTEIGRITPSNFNNNCGPSSVLNVTDKADSIMNVAFDINDITSRQAEQALSNELDRIMETIPQIPQTETNAYSPTQPQVHKRINNDAISNSNDTPCNKQPRLQLPVESYDPVLIEYVPTAIPKTKHVKSNKRSIVKIDIDSSEFDVNATNQYINFVVSKYVVLLEKNTDNTLSWNNHGSFDNPYKFIQDLMRLNNTPDETFICIIVNNLYFFLKQSIISDDLSHFDTRHMKPVGLANARTQILKSISSQQDSDSVVTFLAAKYRIAKAAEALRMACLANIMKNEYEDICEEVEMLRRSDIFYLLPIKNGVTSNTDIQDNTTNIINTCLDLIKDTKPFNNFCNDRQVFADTNIETRNLLACIHDNSRFKITQSHYKVVSFRNTCLSKMFYKNTQKCSKGLLRFTYNEFVELFKVVDTVGKDDFFLIGETGEKNKRFCVISFKRNVFWFTESDTLQIHTSESKKIHKLYRVYDRIAAVSRNKLNILIAASAYNMMKQLDNAVYADVVAQLA</sequence>
<reference evidence="1" key="1">
    <citation type="submission" date="2023-10" db="EMBL/GenBank/DDBJ databases">
        <authorList>
            <person name="Wang Q."/>
        </authorList>
    </citation>
    <scope>NUCLEOTIDE SEQUENCE</scope>
    <source>
        <strain evidence="1">BJZYA2014</strain>
    </source>
</reference>
<evidence type="ECO:0000313" key="1">
    <source>
        <dbReference type="EMBL" id="WYD57058.1"/>
    </source>
</evidence>
<gene>
    <name evidence="1" type="ORF">NezhNPV_ORF13</name>
</gene>
<accession>A0AAN0LI36</accession>
<name>A0AAN0LI36_9BACU</name>
<dbReference type="EMBL" id="OR723730">
    <property type="protein sequence ID" value="WYD57058.1"/>
    <property type="molecule type" value="Genomic_DNA"/>
</dbReference>
<proteinExistence type="predicted"/>
<protein>
    <submittedName>
        <fullName evidence="1">Uncharacterized protein</fullName>
    </submittedName>
</protein>